<keyword evidence="3 10" id="KW-0808">Transferase</keyword>
<feature type="transmembrane region" description="Helical" evidence="8">
    <location>
        <begin position="7"/>
        <end position="29"/>
    </location>
</feature>
<evidence type="ECO:0000259" key="9">
    <source>
        <dbReference type="Pfam" id="PF07779"/>
    </source>
</evidence>
<comment type="similarity">
    <text evidence="2">Belongs to the PC-esterase family. CASD1 subfamily.</text>
</comment>
<dbReference type="EMBL" id="JAGMUU010000021">
    <property type="protein sequence ID" value="KAH7129468.1"/>
    <property type="molecule type" value="Genomic_DNA"/>
</dbReference>
<dbReference type="PANTHER" id="PTHR13533:SF1">
    <property type="entry name" value="N-ACETYLNEURAMINATE 9-O-ACETYLTRANSFERASE"/>
    <property type="match status" value="1"/>
</dbReference>
<evidence type="ECO:0000256" key="3">
    <source>
        <dbReference type="ARBA" id="ARBA00022679"/>
    </source>
</evidence>
<feature type="transmembrane region" description="Helical" evidence="8">
    <location>
        <begin position="652"/>
        <end position="671"/>
    </location>
</feature>
<accession>A0A9P9INU2</accession>
<gene>
    <name evidence="10" type="ORF">B0J13DRAFT_138635</name>
</gene>
<dbReference type="GO" id="GO:0016020">
    <property type="term" value="C:membrane"/>
    <property type="evidence" value="ECO:0007669"/>
    <property type="project" value="UniProtKB-SubCell"/>
</dbReference>
<evidence type="ECO:0000313" key="10">
    <source>
        <dbReference type="EMBL" id="KAH7129468.1"/>
    </source>
</evidence>
<dbReference type="GO" id="GO:0005975">
    <property type="term" value="P:carbohydrate metabolic process"/>
    <property type="evidence" value="ECO:0007669"/>
    <property type="project" value="UniProtKB-ARBA"/>
</dbReference>
<evidence type="ECO:0000256" key="4">
    <source>
        <dbReference type="ARBA" id="ARBA00022692"/>
    </source>
</evidence>
<feature type="transmembrane region" description="Helical" evidence="8">
    <location>
        <begin position="683"/>
        <end position="703"/>
    </location>
</feature>
<dbReference type="GO" id="GO:0005794">
    <property type="term" value="C:Golgi apparatus"/>
    <property type="evidence" value="ECO:0007669"/>
    <property type="project" value="UniProtKB-ARBA"/>
</dbReference>
<organism evidence="10 11">
    <name type="scientific">Dactylonectria estremocensis</name>
    <dbReference type="NCBI Taxonomy" id="1079267"/>
    <lineage>
        <taxon>Eukaryota</taxon>
        <taxon>Fungi</taxon>
        <taxon>Dikarya</taxon>
        <taxon>Ascomycota</taxon>
        <taxon>Pezizomycotina</taxon>
        <taxon>Sordariomycetes</taxon>
        <taxon>Hypocreomycetidae</taxon>
        <taxon>Hypocreales</taxon>
        <taxon>Nectriaceae</taxon>
        <taxon>Dactylonectria</taxon>
    </lineage>
</organism>
<dbReference type="Proteomes" id="UP000717696">
    <property type="component" value="Unassembled WGS sequence"/>
</dbReference>
<dbReference type="Pfam" id="PF07779">
    <property type="entry name" value="Cas1_AcylT"/>
    <property type="match status" value="1"/>
</dbReference>
<keyword evidence="11" id="KW-1185">Reference proteome</keyword>
<keyword evidence="6 8" id="KW-0472">Membrane</keyword>
<name>A0A9P9INU2_9HYPO</name>
<dbReference type="PANTHER" id="PTHR13533">
    <property type="entry name" value="N-ACETYLNEURAMINATE 9-O-ACETYLTRANSFERASE"/>
    <property type="match status" value="1"/>
</dbReference>
<keyword evidence="4 8" id="KW-0812">Transmembrane</keyword>
<dbReference type="InterPro" id="IPR012419">
    <property type="entry name" value="Cas1_AcylTrans_dom"/>
</dbReference>
<feature type="domain" description="Cas1p 10 TM acyl transferase" evidence="9">
    <location>
        <begin position="334"/>
        <end position="791"/>
    </location>
</feature>
<feature type="transmembrane region" description="Helical" evidence="8">
    <location>
        <begin position="524"/>
        <end position="542"/>
    </location>
</feature>
<feature type="transmembrane region" description="Helical" evidence="8">
    <location>
        <begin position="576"/>
        <end position="593"/>
    </location>
</feature>
<comment type="caution">
    <text evidence="10">The sequence shown here is derived from an EMBL/GenBank/DDBJ whole genome shotgun (WGS) entry which is preliminary data.</text>
</comment>
<protein>
    <submittedName>
        <fullName evidence="10">10 TM acyl transferase domain found in Cas1p-domain-containing protein</fullName>
    </submittedName>
</protein>
<keyword evidence="7" id="KW-0325">Glycoprotein</keyword>
<feature type="transmembrane region" description="Helical" evidence="8">
    <location>
        <begin position="470"/>
        <end position="490"/>
    </location>
</feature>
<dbReference type="OrthoDB" id="1932925at2759"/>
<comment type="subcellular location">
    <subcellularLocation>
        <location evidence="1">Membrane</location>
        <topology evidence="1">Multi-pass membrane protein</topology>
    </subcellularLocation>
</comment>
<proteinExistence type="inferred from homology"/>
<evidence type="ECO:0000256" key="1">
    <source>
        <dbReference type="ARBA" id="ARBA00004141"/>
    </source>
</evidence>
<keyword evidence="5 8" id="KW-1133">Transmembrane helix</keyword>
<evidence type="ECO:0000313" key="11">
    <source>
        <dbReference type="Proteomes" id="UP000717696"/>
    </source>
</evidence>
<feature type="transmembrane region" description="Helical" evidence="8">
    <location>
        <begin position="381"/>
        <end position="401"/>
    </location>
</feature>
<evidence type="ECO:0000256" key="2">
    <source>
        <dbReference type="ARBA" id="ARBA00010666"/>
    </source>
</evidence>
<evidence type="ECO:0000256" key="8">
    <source>
        <dbReference type="SAM" id="Phobius"/>
    </source>
</evidence>
<dbReference type="AlphaFoldDB" id="A0A9P9INU2"/>
<feature type="transmembrane region" description="Helical" evidence="8">
    <location>
        <begin position="548"/>
        <end position="569"/>
    </location>
</feature>
<feature type="transmembrane region" description="Helical" evidence="8">
    <location>
        <begin position="622"/>
        <end position="640"/>
    </location>
</feature>
<feature type="transmembrane region" description="Helical" evidence="8">
    <location>
        <begin position="834"/>
        <end position="851"/>
    </location>
</feature>
<evidence type="ECO:0000256" key="7">
    <source>
        <dbReference type="ARBA" id="ARBA00023180"/>
    </source>
</evidence>
<sequence>MIKSPGVLAVVGRLLPAVFALVVVIALLLESVGPKDDPYRCRALLKSGSWIDEPDHHGDRKPFTNWQPDGCMMRTYKKDDIHTCFGERPLVFSGDSTTRQVFWAVASLLDREKADQGRAHAGSHQDYDIDFDGIRMKQIWNPYLETGQLNPNLTHELQLFSEEKHHPVPIDEQKGPGLVMLGAGSWFILRMMTGESLTSFQTAFDNVTDLLRLQDLPTFGTSPMDPIDGVGNEIFVAPVAHPFYNDLPSYRTGPNGIHKEEVDAINNYLVDMEAESNIRVLESFPELSRGQPEAIEDRTETGFHVVNSVAEAKAQILLNLRCNAKLDQLQGYPYNKTCCTDYGSPTFIQTIIVAAAALYVLACVILDLIDIVGGTESTRSPILTLKVGIFAAALLFCYLADRTQLFAKGNKELVNKEFYLLIILFSLLAFATIRKTKARPSRTPAAPVTAAPVKEDAGILSRDQTEEWKGWMQAVILIYHWTGASAHLGIYMFVRLLVASYLFQTGYGHTIYFLAKKDYSLRRVAAVMLRLNILSVILPYVMNTDYMFYYFAPLVSYWFFVVYFTMLIGSKYNDNSAAVLTKIVIALVLNYGIREWTPVTSWVFSIFECVFRIKWSLHEWEFRVGLDGFVVFVGMIAGLVHQRIQRDSSWLTSYKTALVPASIALVGYAAADYHFDIKQDYNAFHPYMSFIPILAFIAVRNAFSPLRNYYSTASAWLGRCSLETFILQYHIYLAGDTRGLILLDMFRGGDGSLLGDRWRDLVIIAPIFIWLSHSVAEASGVIVKLMTEKPREADYDKEEEEWKLNEQSWRDHGLLQYFRPDRIVRAAKSVGSDLRIGVVVMAGAMWLLNLFY</sequence>
<reference evidence="10" key="1">
    <citation type="journal article" date="2021" name="Nat. Commun.">
        <title>Genetic determinants of endophytism in the Arabidopsis root mycobiome.</title>
        <authorList>
            <person name="Mesny F."/>
            <person name="Miyauchi S."/>
            <person name="Thiergart T."/>
            <person name="Pickel B."/>
            <person name="Atanasova L."/>
            <person name="Karlsson M."/>
            <person name="Huettel B."/>
            <person name="Barry K.W."/>
            <person name="Haridas S."/>
            <person name="Chen C."/>
            <person name="Bauer D."/>
            <person name="Andreopoulos W."/>
            <person name="Pangilinan J."/>
            <person name="LaButti K."/>
            <person name="Riley R."/>
            <person name="Lipzen A."/>
            <person name="Clum A."/>
            <person name="Drula E."/>
            <person name="Henrissat B."/>
            <person name="Kohler A."/>
            <person name="Grigoriev I.V."/>
            <person name="Martin F.M."/>
            <person name="Hacquard S."/>
        </authorList>
    </citation>
    <scope>NUCLEOTIDE SEQUENCE</scope>
    <source>
        <strain evidence="10">MPI-CAGE-AT-0021</strain>
    </source>
</reference>
<feature type="transmembrane region" description="Helical" evidence="8">
    <location>
        <begin position="347"/>
        <end position="369"/>
    </location>
</feature>
<evidence type="ECO:0000256" key="6">
    <source>
        <dbReference type="ARBA" id="ARBA00023136"/>
    </source>
</evidence>
<feature type="transmembrane region" description="Helical" evidence="8">
    <location>
        <begin position="413"/>
        <end position="433"/>
    </location>
</feature>
<dbReference type="GO" id="GO:0016740">
    <property type="term" value="F:transferase activity"/>
    <property type="evidence" value="ECO:0007669"/>
    <property type="project" value="UniProtKB-KW"/>
</dbReference>
<evidence type="ECO:0000256" key="5">
    <source>
        <dbReference type="ARBA" id="ARBA00022989"/>
    </source>
</evidence>